<keyword evidence="3" id="KW-1185">Reference proteome</keyword>
<dbReference type="STRING" id="370438.PTH_2312"/>
<dbReference type="NCBIfam" id="TIGR04517">
    <property type="entry name" value="rSAM_PoyD"/>
    <property type="match status" value="1"/>
</dbReference>
<dbReference type="KEGG" id="pth:PTH_2312"/>
<accession>A5CZP4</accession>
<organism evidence="2 3">
    <name type="scientific">Pelotomaculum thermopropionicum (strain DSM 13744 / JCM 10971 / SI)</name>
    <dbReference type="NCBI Taxonomy" id="370438"/>
    <lineage>
        <taxon>Bacteria</taxon>
        <taxon>Bacillati</taxon>
        <taxon>Bacillota</taxon>
        <taxon>Clostridia</taxon>
        <taxon>Eubacteriales</taxon>
        <taxon>Desulfotomaculaceae</taxon>
        <taxon>Pelotomaculum</taxon>
    </lineage>
</organism>
<evidence type="ECO:0000313" key="2">
    <source>
        <dbReference type="EMBL" id="BAF60535.1"/>
    </source>
</evidence>
<name>A5CZP4_PELTS</name>
<dbReference type="Proteomes" id="UP000006556">
    <property type="component" value="Chromosome"/>
</dbReference>
<dbReference type="EMBL" id="AP009389">
    <property type="protein sequence ID" value="BAF60493.1"/>
    <property type="molecule type" value="Genomic_DNA"/>
</dbReference>
<protein>
    <submittedName>
        <fullName evidence="2">Predicted Fe-S-cluster redox enzyme</fullName>
    </submittedName>
</protein>
<dbReference type="EMBL" id="AP009389">
    <property type="protein sequence ID" value="BAF60535.1"/>
    <property type="molecule type" value="Genomic_DNA"/>
</dbReference>
<evidence type="ECO:0000313" key="3">
    <source>
        <dbReference type="Proteomes" id="UP000006556"/>
    </source>
</evidence>
<dbReference type="eggNOG" id="ENOG502Z81C">
    <property type="taxonomic scope" value="Bacteria"/>
</dbReference>
<sequence>MNEYEKMYESFTENEINQLVQLKRFFERIDGDITFREAVTKNEITPAQKERLKSTGVTFDLQDVAFLWEVPDKACAYMIAMLKNRADQLNPEIWEIADRYPLLKLWGRHLQKICSCPCKYDSLPVPQNKKFAAWRKRRIAATKSELGAFGYQISHAVFAFELSDGCSVGCWFCSFAAKKLKGILDYHTRRDYFRRIIQHCIDLFGKEQAALALPYYCSEPHDNPNYIDFLKDYEELTGAVLCTSTAVGDDIPWVRQLLDYYMKGPYPWPRLSVLSVDMLDKIHDAFSPRELQYIQLLMQMKEHPRQKVAGGRILKEIDGLRGERDIKNREELIIPQGSISCASGFHINLVNKTIQLFSPCFTSKKWPYGYRVFDEAVYTDENDFPEVIQAMVERSMFLSPPPDKPLRFRDDMVFRPTEEGFDLLTPSQRHYFKSREKCGPLGELIAAGESTYAQITGRLVKEHGVNPVVLRTVVQKLFDDGFIDEVYCG</sequence>
<reference evidence="2" key="1">
    <citation type="journal article" date="2006" name="J. Bacteriol.">
        <title>Reconstruction and regulation of the central catabolic pathway in the thermophilic propionate-oxidizing syntroph Pelotomaculum thermopropionicum.</title>
        <authorList>
            <person name="Kosaka T."/>
            <person name="Uchiyama T."/>
            <person name="Ishii S."/>
            <person name="Enoki M."/>
            <person name="Imachi H."/>
            <person name="Kamagata Y."/>
            <person name="Ohashi A."/>
            <person name="Harada H."/>
            <person name="Ikenaga H."/>
            <person name="Watanabe K."/>
        </authorList>
    </citation>
    <scope>NUCLEOTIDE SEQUENCE</scope>
    <source>
        <strain evidence="2">SI</strain>
    </source>
</reference>
<gene>
    <name evidence="1" type="ordered locus">PTH_2312</name>
    <name evidence="2" type="ordered locus">PTH_2354</name>
</gene>
<reference evidence="3" key="3">
    <citation type="journal article" date="2008" name="Genome Res.">
        <title>The genome of Pelotomaculum thermopropionicum reveals niche-associated evolution in anaerobic microbiota.</title>
        <authorList>
            <person name="Kosaka T."/>
            <person name="Kato S."/>
            <person name="Shimoyama T."/>
            <person name="Ishii S."/>
            <person name="Abe T."/>
            <person name="Watanabe K."/>
        </authorList>
    </citation>
    <scope>NUCLEOTIDE SEQUENCE [LARGE SCALE GENOMIC DNA]</scope>
    <source>
        <strain evidence="3">DSM 13744 / JCM 10971 / SI</strain>
    </source>
</reference>
<proteinExistence type="predicted"/>
<evidence type="ECO:0000313" key="1">
    <source>
        <dbReference type="EMBL" id="BAF60493.1"/>
    </source>
</evidence>
<reference evidence="2" key="2">
    <citation type="submission" date="2007-05" db="EMBL/GenBank/DDBJ databases">
        <title>The complete genome sequence of Pelotomaculum thermopropionicum.</title>
        <authorList>
            <person name="Kosaka T."/>
            <person name="Kato S."/>
            <person name="Shimoyama T."/>
            <person name="Ishii S."/>
            <person name="Asami H."/>
            <person name="Watanabe K."/>
        </authorList>
    </citation>
    <scope>NUCLEOTIDE SEQUENCE</scope>
    <source>
        <strain evidence="2">SI</strain>
    </source>
</reference>
<dbReference type="AlphaFoldDB" id="A5CZP4"/>
<dbReference type="KEGG" id="pth:PTH_2354"/>
<dbReference type="InterPro" id="IPR030950">
    <property type="entry name" value="rSAM_PoyD"/>
</dbReference>
<dbReference type="HOGENOM" id="CLU_044204_0_0_9"/>